<evidence type="ECO:0000313" key="3">
    <source>
        <dbReference type="Proteomes" id="UP001396898"/>
    </source>
</evidence>
<name>A0ABR1S5P2_9PEZI</name>
<keyword evidence="3" id="KW-1185">Reference proteome</keyword>
<feature type="compositionally biased region" description="Polar residues" evidence="1">
    <location>
        <begin position="352"/>
        <end position="361"/>
    </location>
</feature>
<sequence>MWDRLRPGQTGRNKDGGAPALKQKKLEQWQNSRTSSSSPTPPARPPRPTGYSYEIQGGAPRRPQRAPSSEPYQTSAPAVQAPPPSTQNNRSSSYGRPASSIYSQPSPLAATFAAQQLRNEVYADPAEISPPSSPDNSGPPERPNDGDVSPIEEGNLTMENPTARPDAAARSQIPMMRRERRKNSDAAVHALHESKSRERLKQRNVDVRWDKHTGEPTSKDRGGLPSQVPSAQQYAQGLQARAPANDGGNIFGVRLRSTRQPKAAAPTPAPAPAPAPAEAPAPAPAPVAGKALAEPAMPPSRPGWRGASGRTPLVPPVKDTPDVPPLNVPPKSARRTNRDPRDDHRGQGVLSPVSSLGSETSSPPPAQRATTTKTLSQKPSSGNMAQSSAPPVQRVTADTPDHPSQRYPSPALSDDHRPTPKPAATHPVPSKKPSTSTPIPSNEKATRRKPAGAAGHTPKLSTSSSTYSQQPEIHPSQRPPGGFPEEWTQPPSRFSVTTYGTSATGTPRLSAEEDTPALPTPPRQYNQSPTTSLSPSGSSILDRKRPIVSGYEDKPKARTPPAEPIKINMDSPYYVTSPVPAQPRPSGLHPIPRGNHSRVSVASTESSDKLLPMAPPEVSARDRVSYLNAQLKSLGNRRININQAIRQMTELMPTDNLLASNAVIAKREAEKRKVEVLRDELADVQREEYELGLKLHRAYKRMDREAEYEPTGLWVRRVTG</sequence>
<dbReference type="EMBL" id="JAQQWI010000007">
    <property type="protein sequence ID" value="KAK8027116.1"/>
    <property type="molecule type" value="Genomic_DNA"/>
</dbReference>
<feature type="compositionally biased region" description="Low complexity" evidence="1">
    <location>
        <begin position="528"/>
        <end position="539"/>
    </location>
</feature>
<protein>
    <submittedName>
        <fullName evidence="2">Uncharacterized protein</fullName>
    </submittedName>
</protein>
<dbReference type="PANTHER" id="PTHR42023">
    <property type="entry name" value="BHLH DOMAIN-CONTAINING PROTEIN"/>
    <property type="match status" value="1"/>
</dbReference>
<gene>
    <name evidence="2" type="ORF">PG991_004172</name>
</gene>
<accession>A0ABR1S5P2</accession>
<feature type="compositionally biased region" description="Polar residues" evidence="1">
    <location>
        <begin position="86"/>
        <end position="106"/>
    </location>
</feature>
<feature type="compositionally biased region" description="Low complexity" evidence="1">
    <location>
        <begin position="431"/>
        <end position="441"/>
    </location>
</feature>
<feature type="compositionally biased region" description="Basic and acidic residues" evidence="1">
    <location>
        <begin position="336"/>
        <end position="346"/>
    </location>
</feature>
<evidence type="ECO:0000313" key="2">
    <source>
        <dbReference type="EMBL" id="KAK8027116.1"/>
    </source>
</evidence>
<feature type="compositionally biased region" description="Pro residues" evidence="1">
    <location>
        <begin position="39"/>
        <end position="48"/>
    </location>
</feature>
<reference evidence="2 3" key="1">
    <citation type="submission" date="2023-01" db="EMBL/GenBank/DDBJ databases">
        <title>Analysis of 21 Apiospora genomes using comparative genomics revels a genus with tremendous synthesis potential of carbohydrate active enzymes and secondary metabolites.</title>
        <authorList>
            <person name="Sorensen T."/>
        </authorList>
    </citation>
    <scope>NUCLEOTIDE SEQUENCE [LARGE SCALE GENOMIC DNA]</scope>
    <source>
        <strain evidence="2 3">CBS 20057</strain>
    </source>
</reference>
<dbReference type="PANTHER" id="PTHR42023:SF1">
    <property type="entry name" value="BHLH DOMAIN-CONTAINING PROTEIN"/>
    <property type="match status" value="1"/>
</dbReference>
<organism evidence="2 3">
    <name type="scientific">Apiospora marii</name>
    <dbReference type="NCBI Taxonomy" id="335849"/>
    <lineage>
        <taxon>Eukaryota</taxon>
        <taxon>Fungi</taxon>
        <taxon>Dikarya</taxon>
        <taxon>Ascomycota</taxon>
        <taxon>Pezizomycotina</taxon>
        <taxon>Sordariomycetes</taxon>
        <taxon>Xylariomycetidae</taxon>
        <taxon>Amphisphaeriales</taxon>
        <taxon>Apiosporaceae</taxon>
        <taxon>Apiospora</taxon>
    </lineage>
</organism>
<feature type="compositionally biased region" description="Polar residues" evidence="1">
    <location>
        <begin position="368"/>
        <end position="390"/>
    </location>
</feature>
<feature type="compositionally biased region" description="Polar residues" evidence="1">
    <location>
        <begin position="66"/>
        <end position="77"/>
    </location>
</feature>
<dbReference type="Proteomes" id="UP001396898">
    <property type="component" value="Unassembled WGS sequence"/>
</dbReference>
<feature type="compositionally biased region" description="Polar residues" evidence="1">
    <location>
        <begin position="459"/>
        <end position="471"/>
    </location>
</feature>
<feature type="compositionally biased region" description="Polar residues" evidence="1">
    <location>
        <begin position="227"/>
        <end position="236"/>
    </location>
</feature>
<feature type="compositionally biased region" description="Basic and acidic residues" evidence="1">
    <location>
        <begin position="541"/>
        <end position="556"/>
    </location>
</feature>
<evidence type="ECO:0000256" key="1">
    <source>
        <dbReference type="SAM" id="MobiDB-lite"/>
    </source>
</evidence>
<feature type="compositionally biased region" description="Polar residues" evidence="1">
    <location>
        <begin position="489"/>
        <end position="507"/>
    </location>
</feature>
<proteinExistence type="predicted"/>
<comment type="caution">
    <text evidence="2">The sequence shown here is derived from an EMBL/GenBank/DDBJ whole genome shotgun (WGS) entry which is preliminary data.</text>
</comment>
<feature type="region of interest" description="Disordered" evidence="1">
    <location>
        <begin position="1"/>
        <end position="617"/>
    </location>
</feature>
<feature type="compositionally biased region" description="Basic and acidic residues" evidence="1">
    <location>
        <begin position="190"/>
        <end position="222"/>
    </location>
</feature>
<feature type="compositionally biased region" description="Pro residues" evidence="1">
    <location>
        <begin position="267"/>
        <end position="285"/>
    </location>
</feature>